<feature type="region of interest" description="Disordered" evidence="1">
    <location>
        <begin position="533"/>
        <end position="555"/>
    </location>
</feature>
<proteinExistence type="predicted"/>
<evidence type="ECO:0000256" key="1">
    <source>
        <dbReference type="SAM" id="MobiDB-lite"/>
    </source>
</evidence>
<feature type="chain" id="PRO_5012461120" description="Arylsulfotransferase N-terminal domain-containing protein" evidence="3">
    <location>
        <begin position="19"/>
        <end position="630"/>
    </location>
</feature>
<dbReference type="InterPro" id="IPR053143">
    <property type="entry name" value="Arylsulfate_ST"/>
</dbReference>
<feature type="transmembrane region" description="Helical" evidence="2">
    <location>
        <begin position="577"/>
        <end position="600"/>
    </location>
</feature>
<dbReference type="AlphaFoldDB" id="A0A1V6TAG4"/>
<organism evidence="4 5">
    <name type="scientific">Penicillium steckii</name>
    <dbReference type="NCBI Taxonomy" id="303698"/>
    <lineage>
        <taxon>Eukaryota</taxon>
        <taxon>Fungi</taxon>
        <taxon>Dikarya</taxon>
        <taxon>Ascomycota</taxon>
        <taxon>Pezizomycotina</taxon>
        <taxon>Eurotiomycetes</taxon>
        <taxon>Eurotiomycetidae</taxon>
        <taxon>Eurotiales</taxon>
        <taxon>Aspergillaceae</taxon>
        <taxon>Penicillium</taxon>
    </lineage>
</organism>
<dbReference type="Pfam" id="PF14269">
    <property type="entry name" value="Arylsulfotran_2"/>
    <property type="match status" value="1"/>
</dbReference>
<gene>
    <name evidence="4" type="ORF">PENSTE_c009G04208</name>
</gene>
<sequence length="630" mass="71334">MMIWSGLLLLSCLHRVAAWEHTDDDLMSFKTLPDVKAVKFDIEHLDRDRAAPGYWFVSPYLHIAPDGPTSVFEPFQIGPHIYDQDGRLVWTGSLMFDNHNVFDFRGISSFGNETHISLIQQYTFDDTHRGYGLVMNPNFEVIRKVPLRKDLGLFDIHEFNVLKSGETAVVTTYTTDEISLADFGRPTEQTHLEVGGFAELDLTTAQVLHEWKSYNQVPLAETVHYSKWSPAEGDPGWDYVHINSVDKNNAGDYLLSMRFTNTIYLVSGADGRIMWRLGGQHNGDFQQDFIFSKQHDAKFLYSEGTHHIISLLNNASDEEFSEEDISSALIIDIETGTTPMTAKVLRRYNRPDGDLTRLRGNAQVLPNKNMFVCWSKGGYISEFTENGELAMSARFTSPRYSNYRAYKYEFTGRPTIPPDMVASVHGTDETNLLTTIWVSWNGATEVDTWKFYARKTQFDQPVFIGNVTKQDFESEFIARGYLDWITAEAVDRDGNVLGVSNVHRTDFPDWTAVGWMGYSGELPKPQDPSMLYPNGDGVADEKASEQNSVSSPDGTAKAEVIKATQLLSKAQAAVRSIGGLFALVLLLAMMATIMVGFMLIRGWRVRFYQRLRLEDGLPEEETRLRRSEDD</sequence>
<evidence type="ECO:0000256" key="3">
    <source>
        <dbReference type="SAM" id="SignalP"/>
    </source>
</evidence>
<keyword evidence="5" id="KW-1185">Reference proteome</keyword>
<keyword evidence="2" id="KW-0472">Membrane</keyword>
<keyword evidence="2" id="KW-1133">Transmembrane helix</keyword>
<evidence type="ECO:0000313" key="4">
    <source>
        <dbReference type="EMBL" id="OQE23141.1"/>
    </source>
</evidence>
<dbReference type="EMBL" id="MLKD01000009">
    <property type="protein sequence ID" value="OQE23141.1"/>
    <property type="molecule type" value="Genomic_DNA"/>
</dbReference>
<dbReference type="PANTHER" id="PTHR35340">
    <property type="entry name" value="PQQ ENZYME REPEAT PROTEIN-RELATED"/>
    <property type="match status" value="1"/>
</dbReference>
<evidence type="ECO:0000256" key="2">
    <source>
        <dbReference type="SAM" id="Phobius"/>
    </source>
</evidence>
<keyword evidence="2" id="KW-0812">Transmembrane</keyword>
<evidence type="ECO:0000313" key="5">
    <source>
        <dbReference type="Proteomes" id="UP000191285"/>
    </source>
</evidence>
<dbReference type="InterPro" id="IPR039535">
    <property type="entry name" value="ASST-like"/>
</dbReference>
<feature type="signal peptide" evidence="3">
    <location>
        <begin position="1"/>
        <end position="18"/>
    </location>
</feature>
<evidence type="ECO:0008006" key="6">
    <source>
        <dbReference type="Google" id="ProtNLM"/>
    </source>
</evidence>
<protein>
    <recommendedName>
        <fullName evidence="6">Arylsulfotransferase N-terminal domain-containing protein</fullName>
    </recommendedName>
</protein>
<dbReference type="SUPFAM" id="SSF50998">
    <property type="entry name" value="Quinoprotein alcohol dehydrogenase-like"/>
    <property type="match status" value="1"/>
</dbReference>
<dbReference type="OrthoDB" id="5427350at2759"/>
<dbReference type="STRING" id="303698.A0A1V6TAG4"/>
<reference evidence="5" key="1">
    <citation type="journal article" date="2017" name="Nat. Microbiol.">
        <title>Global analysis of biosynthetic gene clusters reveals vast potential of secondary metabolite production in Penicillium species.</title>
        <authorList>
            <person name="Nielsen J.C."/>
            <person name="Grijseels S."/>
            <person name="Prigent S."/>
            <person name="Ji B."/>
            <person name="Dainat J."/>
            <person name="Nielsen K.F."/>
            <person name="Frisvad J.C."/>
            <person name="Workman M."/>
            <person name="Nielsen J."/>
        </authorList>
    </citation>
    <scope>NUCLEOTIDE SEQUENCE [LARGE SCALE GENOMIC DNA]</scope>
    <source>
        <strain evidence="5">IBT 24891</strain>
    </source>
</reference>
<accession>A0A1V6TAG4</accession>
<dbReference type="Proteomes" id="UP000191285">
    <property type="component" value="Unassembled WGS sequence"/>
</dbReference>
<name>A0A1V6TAG4_9EURO</name>
<dbReference type="InterPro" id="IPR011047">
    <property type="entry name" value="Quinoprotein_ADH-like_sf"/>
</dbReference>
<comment type="caution">
    <text evidence="4">The sequence shown here is derived from an EMBL/GenBank/DDBJ whole genome shotgun (WGS) entry which is preliminary data.</text>
</comment>
<dbReference type="PANTHER" id="PTHR35340:SF8">
    <property type="entry name" value="ASST-DOMAIN-CONTAINING PROTEIN"/>
    <property type="match status" value="1"/>
</dbReference>
<keyword evidence="3" id="KW-0732">Signal</keyword>